<dbReference type="Proteomes" id="UP000010824">
    <property type="component" value="Chromosome"/>
</dbReference>
<dbReference type="eggNOG" id="arCOG03926">
    <property type="taxonomic scope" value="Archaea"/>
</dbReference>
<reference evidence="2 3" key="2">
    <citation type="journal article" date="2014" name="Genome Announc.">
        <title>Complete Genome Sequence of Methanoregula formicica SMSPT, a Mesophilic Hydrogenotrophic Methanogen Isolated from a Methanogenic Upflow Anaerobic Sludge Blanket Reactor.</title>
        <authorList>
            <person name="Yamamoto K."/>
            <person name="Tamaki H."/>
            <person name="Cadillo-Quiroz H."/>
            <person name="Imachi H."/>
            <person name="Kyrpides N."/>
            <person name="Woyke T."/>
            <person name="Goodwin L."/>
            <person name="Zinder S.H."/>
            <person name="Kamagata Y."/>
            <person name="Liu W.T."/>
        </authorList>
    </citation>
    <scope>NUCLEOTIDE SEQUENCE [LARGE SCALE GENOMIC DNA]</scope>
    <source>
        <strain evidence="3">DSM 22288 / NBRC 105244 / SMSP</strain>
    </source>
</reference>
<dbReference type="OrthoDB" id="118024at2157"/>
<keyword evidence="3" id="KW-1185">Reference proteome</keyword>
<evidence type="ECO:0008006" key="4">
    <source>
        <dbReference type="Google" id="ProtNLM"/>
    </source>
</evidence>
<name>L0HDF1_METFS</name>
<gene>
    <name evidence="2" type="ordered locus">Metfor_0037</name>
</gene>
<sequence>MRRGDQNKQYPGGTDDGVATLIEYILISGVLTGLFVVVLLLTNTHFMEMPSKTITYSAYTDISNGISTRIVDIYSIAPANGNITSRFDIPDEVAGREYLVEVGNLYGEDLTAQTVRISGNSVIANVAIAGIGSTRRAGGNTTSSGLNRISYNSGGFV</sequence>
<dbReference type="HOGENOM" id="CLU_129664_0_0_2"/>
<keyword evidence="1" id="KW-0812">Transmembrane</keyword>
<keyword evidence="1" id="KW-1133">Transmembrane helix</keyword>
<dbReference type="EMBL" id="CP003167">
    <property type="protein sequence ID" value="AGB01124.1"/>
    <property type="molecule type" value="Genomic_DNA"/>
</dbReference>
<dbReference type="AlphaFoldDB" id="L0HDF1"/>
<dbReference type="KEGG" id="mfo:Metfor_0037"/>
<protein>
    <recommendedName>
        <fullName evidence="4">Archaeal flagellin-like protein</fullName>
    </recommendedName>
</protein>
<accession>L0HDF1</accession>
<feature type="transmembrane region" description="Helical" evidence="1">
    <location>
        <begin position="21"/>
        <end position="42"/>
    </location>
</feature>
<dbReference type="GeneID" id="14308710"/>
<dbReference type="RefSeq" id="WP_015284088.1">
    <property type="nucleotide sequence ID" value="NC_019943.1"/>
</dbReference>
<proteinExistence type="predicted"/>
<dbReference type="STRING" id="593750.Metfor_0037"/>
<reference evidence="3" key="1">
    <citation type="submission" date="2011-12" db="EMBL/GenBank/DDBJ databases">
        <title>Complete sequence of Methanoregula formicicum SMSP.</title>
        <authorList>
            <person name="Lucas S."/>
            <person name="Han J."/>
            <person name="Lapidus A."/>
            <person name="Cheng J.-F."/>
            <person name="Goodwin L."/>
            <person name="Pitluck S."/>
            <person name="Peters L."/>
            <person name="Ovchinnikova G."/>
            <person name="Teshima H."/>
            <person name="Detter J.C."/>
            <person name="Han C."/>
            <person name="Tapia R."/>
            <person name="Land M."/>
            <person name="Hauser L."/>
            <person name="Kyrpides N."/>
            <person name="Ivanova N."/>
            <person name="Pagani I."/>
            <person name="Imachi H."/>
            <person name="Tamaki H."/>
            <person name="Sekiguchi Y."/>
            <person name="Kamagata Y."/>
            <person name="Cadillo-Quiroz H."/>
            <person name="Zinder S."/>
            <person name="Liu W.-T."/>
            <person name="Woyke T."/>
        </authorList>
    </citation>
    <scope>NUCLEOTIDE SEQUENCE [LARGE SCALE GENOMIC DNA]</scope>
    <source>
        <strain evidence="3">DSM 22288 / NBRC 105244 / SMSP</strain>
    </source>
</reference>
<organism evidence="2 3">
    <name type="scientific">Methanoregula formicica (strain DSM 22288 / NBRC 105244 / SMSP)</name>
    <dbReference type="NCBI Taxonomy" id="593750"/>
    <lineage>
        <taxon>Archaea</taxon>
        <taxon>Methanobacteriati</taxon>
        <taxon>Methanobacteriota</taxon>
        <taxon>Stenosarchaea group</taxon>
        <taxon>Methanomicrobia</taxon>
        <taxon>Methanomicrobiales</taxon>
        <taxon>Methanoregulaceae</taxon>
        <taxon>Methanoregula</taxon>
    </lineage>
</organism>
<dbReference type="InParanoid" id="L0HDF1"/>
<keyword evidence="1" id="KW-0472">Membrane</keyword>
<evidence type="ECO:0000313" key="2">
    <source>
        <dbReference type="EMBL" id="AGB01124.1"/>
    </source>
</evidence>
<evidence type="ECO:0000256" key="1">
    <source>
        <dbReference type="SAM" id="Phobius"/>
    </source>
</evidence>
<evidence type="ECO:0000313" key="3">
    <source>
        <dbReference type="Proteomes" id="UP000010824"/>
    </source>
</evidence>